<gene>
    <name evidence="1" type="ORF">ACOLOM_LOCUS5287</name>
</gene>
<evidence type="ECO:0000313" key="2">
    <source>
        <dbReference type="Proteomes" id="UP000789525"/>
    </source>
</evidence>
<dbReference type="EMBL" id="CAJVPT010009498">
    <property type="protein sequence ID" value="CAG8562363.1"/>
    <property type="molecule type" value="Genomic_DNA"/>
</dbReference>
<dbReference type="Proteomes" id="UP000789525">
    <property type="component" value="Unassembled WGS sequence"/>
</dbReference>
<comment type="caution">
    <text evidence="1">The sequence shown here is derived from an EMBL/GenBank/DDBJ whole genome shotgun (WGS) entry which is preliminary data.</text>
</comment>
<evidence type="ECO:0000313" key="1">
    <source>
        <dbReference type="EMBL" id="CAG8562363.1"/>
    </source>
</evidence>
<sequence length="721" mass="81466">MSPSESLTLVQRVLVDDSSIIQRQPQRINDDILIRIFLHVMIEDWSRVRKAKKCAYLVRCTHVCRYWRTIALNSPVLWQFIPIWLTYTARREESWFAELSARYERSRESKELFILIRKAPDACFSLGFGNIFSTIIQPNLHRYREIVILHDDETIYRLLEYGSALEVLKVLSVHVVRGKLPMAEGSTQFRLTRDHSPPLLEDFSIYSRSSRFKVDPSFFGSKLKKLCLRDDYATLSEAHQILSGIASTIEDLRVGISLPSQHPPPSLDPLYFPKLNSLSVTSFPTFLDEGVPRFSSFEVFGNTSDAPLRLPSLRNCVVSTTAEFPPQIQRDLITQAIIKFIKSLPTSLPLLQLTSIPPGGSPYIWSHLLSELSSTNNGNDSRPTFILPKLLSVAFHGCPGLLDADVRHLIASREKGHSMDPPALRHAKDTHRFLVAGGGHACGALPKALRRCLSPHQNYWPGHKKGGGVRLLRRCLKPNSIRCRRNRLSYSPRSSTMTFSLKFCTISCSMICIWLDMENNSYFSYTVLTQQRHKEDHTQKMLQMRLARAGPSADLFILMRYTPSTDNIQNRVHDVLKAVSPTLESLSLAVTYAKDQEGALPPITFPVLSYIAICGTERYGTPPRLCSSFEVFGTVEGDASLQFPSLSSSSRVDPYITIPDLVDEGPFSNIWRTGAVEEQCSLVNYTECTFTNVMGSLMRRSDDSWRAGYQALKRPHPYVGA</sequence>
<name>A0ACA9M1S5_9GLOM</name>
<reference evidence="1" key="1">
    <citation type="submission" date="2021-06" db="EMBL/GenBank/DDBJ databases">
        <authorList>
            <person name="Kallberg Y."/>
            <person name="Tangrot J."/>
            <person name="Rosling A."/>
        </authorList>
    </citation>
    <scope>NUCLEOTIDE SEQUENCE</scope>
    <source>
        <strain evidence="1">CL356</strain>
    </source>
</reference>
<protein>
    <submittedName>
        <fullName evidence="1">6805_t:CDS:1</fullName>
    </submittedName>
</protein>
<proteinExistence type="predicted"/>
<keyword evidence="2" id="KW-1185">Reference proteome</keyword>
<accession>A0ACA9M1S5</accession>
<organism evidence="1 2">
    <name type="scientific">Acaulospora colombiana</name>
    <dbReference type="NCBI Taxonomy" id="27376"/>
    <lineage>
        <taxon>Eukaryota</taxon>
        <taxon>Fungi</taxon>
        <taxon>Fungi incertae sedis</taxon>
        <taxon>Mucoromycota</taxon>
        <taxon>Glomeromycotina</taxon>
        <taxon>Glomeromycetes</taxon>
        <taxon>Diversisporales</taxon>
        <taxon>Acaulosporaceae</taxon>
        <taxon>Acaulospora</taxon>
    </lineage>
</organism>